<dbReference type="AlphaFoldDB" id="A0AAW1KJ14"/>
<dbReference type="EMBL" id="JASPKY010000226">
    <property type="protein sequence ID" value="KAK9718651.1"/>
    <property type="molecule type" value="Genomic_DNA"/>
</dbReference>
<reference evidence="1 2" key="1">
    <citation type="journal article" date="2024" name="BMC Genomics">
        <title>De novo assembly and annotation of Popillia japonica's genome with initial clues to its potential as an invasive pest.</title>
        <authorList>
            <person name="Cucini C."/>
            <person name="Boschi S."/>
            <person name="Funari R."/>
            <person name="Cardaioli E."/>
            <person name="Iannotti N."/>
            <person name="Marturano G."/>
            <person name="Paoli F."/>
            <person name="Bruttini M."/>
            <person name="Carapelli A."/>
            <person name="Frati F."/>
            <person name="Nardi F."/>
        </authorList>
    </citation>
    <scope>NUCLEOTIDE SEQUENCE [LARGE SCALE GENOMIC DNA]</scope>
    <source>
        <strain evidence="1">DMR45628</strain>
    </source>
</reference>
<dbReference type="Proteomes" id="UP001458880">
    <property type="component" value="Unassembled WGS sequence"/>
</dbReference>
<evidence type="ECO:0000313" key="2">
    <source>
        <dbReference type="Proteomes" id="UP001458880"/>
    </source>
</evidence>
<comment type="caution">
    <text evidence="1">The sequence shown here is derived from an EMBL/GenBank/DDBJ whole genome shotgun (WGS) entry which is preliminary data.</text>
</comment>
<accession>A0AAW1KJ14</accession>
<organism evidence="1 2">
    <name type="scientific">Popillia japonica</name>
    <name type="common">Japanese beetle</name>
    <dbReference type="NCBI Taxonomy" id="7064"/>
    <lineage>
        <taxon>Eukaryota</taxon>
        <taxon>Metazoa</taxon>
        <taxon>Ecdysozoa</taxon>
        <taxon>Arthropoda</taxon>
        <taxon>Hexapoda</taxon>
        <taxon>Insecta</taxon>
        <taxon>Pterygota</taxon>
        <taxon>Neoptera</taxon>
        <taxon>Endopterygota</taxon>
        <taxon>Coleoptera</taxon>
        <taxon>Polyphaga</taxon>
        <taxon>Scarabaeiformia</taxon>
        <taxon>Scarabaeidae</taxon>
        <taxon>Rutelinae</taxon>
        <taxon>Popillia</taxon>
    </lineage>
</organism>
<sequence length="131" mass="15596">MLFPKKKIIWRQLKVTFPKIMLFRLKGAIYRKIHICISKALLAEDVYDTIITHVKARFSFTQHLNDSILFAAGRFPQIEKKNAIEHLEAKKLRHTHFLIKFTCKKKNAIEHLEAKKLRHTHFLIKFTCRQS</sequence>
<name>A0AAW1KJ14_POPJA</name>
<protein>
    <submittedName>
        <fullName evidence="1">Uncharacterized protein</fullName>
    </submittedName>
</protein>
<evidence type="ECO:0000313" key="1">
    <source>
        <dbReference type="EMBL" id="KAK9718651.1"/>
    </source>
</evidence>
<keyword evidence="2" id="KW-1185">Reference proteome</keyword>
<gene>
    <name evidence="1" type="ORF">QE152_g23043</name>
</gene>
<proteinExistence type="predicted"/>